<gene>
    <name evidence="3" type="primary">LOC116540393</name>
</gene>
<dbReference type="Proteomes" id="UP000504640">
    <property type="component" value="Unplaced"/>
</dbReference>
<evidence type="ECO:0000313" key="3">
    <source>
        <dbReference type="RefSeq" id="XP_032119786.1"/>
    </source>
</evidence>
<accession>A0A6J3GPI7</accession>
<organism evidence="2 3">
    <name type="scientific">Sapajus apella</name>
    <name type="common">Brown-capped capuchin</name>
    <name type="synonym">Cebus apella</name>
    <dbReference type="NCBI Taxonomy" id="9515"/>
    <lineage>
        <taxon>Eukaryota</taxon>
        <taxon>Metazoa</taxon>
        <taxon>Chordata</taxon>
        <taxon>Craniata</taxon>
        <taxon>Vertebrata</taxon>
        <taxon>Euteleostomi</taxon>
        <taxon>Mammalia</taxon>
        <taxon>Eutheria</taxon>
        <taxon>Euarchontoglires</taxon>
        <taxon>Primates</taxon>
        <taxon>Haplorrhini</taxon>
        <taxon>Platyrrhini</taxon>
        <taxon>Cebidae</taxon>
        <taxon>Cebinae</taxon>
        <taxon>Sapajus</taxon>
    </lineage>
</organism>
<dbReference type="GeneID" id="116540393"/>
<dbReference type="AlphaFoldDB" id="A0A6J3GPI7"/>
<dbReference type="RefSeq" id="XP_032119786.1">
    <property type="nucleotide sequence ID" value="XM_032263895.1"/>
</dbReference>
<sequence>MPRTNPQLQLTLPLQYQIKNTTSTRRRADLAAQSQAPDQRGPRGRPPPQGRPRPAPRCPALFPLLPGWQALQLFQQAALAAPRYSSASGPSREAARVGAEAPGEASRGPRTVGGRAGACEPRCGAEGAGAPHSPSALQRFVLLPRLLQRLLQLPHLRGRVHLGVSVLHPGPAVSAAHTSRSARVRQGQARRQGPPIPGSVAPLAPEKSAQPRGSGVGGGGAKIRPLPPSSLRPATSRGAAPLVASESRVGVAAGGRRDKPAASSRRGGASCVRGRGLGRKGRMCTAGGSETPPGLRRKAAEGREVSGR</sequence>
<feature type="region of interest" description="Disordered" evidence="1">
    <location>
        <begin position="85"/>
        <end position="115"/>
    </location>
</feature>
<feature type="compositionally biased region" description="Basic and acidic residues" evidence="1">
    <location>
        <begin position="298"/>
        <end position="308"/>
    </location>
</feature>
<evidence type="ECO:0000313" key="2">
    <source>
        <dbReference type="Proteomes" id="UP000504640"/>
    </source>
</evidence>
<proteinExistence type="predicted"/>
<name>A0A6J3GPI7_SAPAP</name>
<keyword evidence="2" id="KW-1185">Reference proteome</keyword>
<protein>
    <submittedName>
        <fullName evidence="3">Uncharacterized protein LOC116540393</fullName>
    </submittedName>
</protein>
<evidence type="ECO:0000256" key="1">
    <source>
        <dbReference type="SAM" id="MobiDB-lite"/>
    </source>
</evidence>
<feature type="region of interest" description="Disordered" evidence="1">
    <location>
        <begin position="173"/>
        <end position="308"/>
    </location>
</feature>
<reference evidence="3" key="1">
    <citation type="submission" date="2025-08" db="UniProtKB">
        <authorList>
            <consortium name="RefSeq"/>
        </authorList>
    </citation>
    <scope>IDENTIFICATION</scope>
    <source>
        <tissue evidence="3">Blood</tissue>
    </source>
</reference>
<feature type="region of interest" description="Disordered" evidence="1">
    <location>
        <begin position="18"/>
        <end position="59"/>
    </location>
</feature>
<feature type="compositionally biased region" description="Pro residues" evidence="1">
    <location>
        <begin position="44"/>
        <end position="57"/>
    </location>
</feature>